<keyword evidence="3" id="KW-0679">Respiratory chain</keyword>
<keyword evidence="6" id="KW-0472">Membrane</keyword>
<dbReference type="Pfam" id="PF04800">
    <property type="entry name" value="NDUS4"/>
    <property type="match status" value="1"/>
</dbReference>
<dbReference type="Proteomes" id="UP000516349">
    <property type="component" value="Chromosome"/>
</dbReference>
<evidence type="ECO:0000256" key="6">
    <source>
        <dbReference type="ARBA" id="ARBA00023136"/>
    </source>
</evidence>
<dbReference type="AlphaFoldDB" id="A0A7H1NQD5"/>
<dbReference type="GO" id="GO:0016020">
    <property type="term" value="C:membrane"/>
    <property type="evidence" value="ECO:0007669"/>
    <property type="project" value="UniProtKB-SubCell"/>
</dbReference>
<keyword evidence="5" id="KW-0249">Electron transport</keyword>
<dbReference type="InterPro" id="IPR006885">
    <property type="entry name" value="NADH_UbQ_FeS_4_mit-like"/>
</dbReference>
<accession>A0A7H1NQD5</accession>
<evidence type="ECO:0008006" key="9">
    <source>
        <dbReference type="Google" id="ProtNLM"/>
    </source>
</evidence>
<sequence length="101" mass="11630">MKARIYQQSKVATQSGHAKEGKWVLEYGQTAPHKQDFLMGWTGSKDPLSQVKVIFATQEEAEQFAQKNGIAYRVEQPSKKIYVPKSYADNFRPSRVQNWTH</sequence>
<evidence type="ECO:0000256" key="3">
    <source>
        <dbReference type="ARBA" id="ARBA00022660"/>
    </source>
</evidence>
<evidence type="ECO:0000256" key="1">
    <source>
        <dbReference type="ARBA" id="ARBA00004370"/>
    </source>
</evidence>
<evidence type="ECO:0000256" key="5">
    <source>
        <dbReference type="ARBA" id="ARBA00022982"/>
    </source>
</evidence>
<evidence type="ECO:0000313" key="7">
    <source>
        <dbReference type="EMBL" id="QNT77995.1"/>
    </source>
</evidence>
<reference evidence="7 8" key="1">
    <citation type="submission" date="2020-08" db="EMBL/GenBank/DDBJ databases">
        <title>Complete genome sequence of Entomobacter blattae G55GP.</title>
        <authorList>
            <person name="Poehlein A."/>
            <person name="Guzman J."/>
            <person name="Daniel R."/>
            <person name="Vilcinskas A."/>
        </authorList>
    </citation>
    <scope>NUCLEOTIDE SEQUENCE [LARGE SCALE GENOMIC DNA]</scope>
    <source>
        <strain evidence="7 8">G55GP</strain>
    </source>
</reference>
<name>A0A7H1NQD5_9PROT</name>
<dbReference type="PANTHER" id="PTHR12219">
    <property type="entry name" value="NADH-UBIQUINONE OXIDOREDUCTASE"/>
    <property type="match status" value="1"/>
</dbReference>
<dbReference type="PANTHER" id="PTHR12219:SF8">
    <property type="entry name" value="NADH DEHYDROGENASE [UBIQUINONE] IRON-SULFUR PROTEIN 4, MITOCHONDRIAL"/>
    <property type="match status" value="1"/>
</dbReference>
<keyword evidence="2" id="KW-0813">Transport</keyword>
<dbReference type="RefSeq" id="WP_203414382.1">
    <property type="nucleotide sequence ID" value="NZ_CP060244.1"/>
</dbReference>
<proteinExistence type="predicted"/>
<gene>
    <name evidence="7" type="ORF">JGUZn3_07610</name>
</gene>
<evidence type="ECO:0000313" key="8">
    <source>
        <dbReference type="Proteomes" id="UP000516349"/>
    </source>
</evidence>
<protein>
    <recommendedName>
        <fullName evidence="9">Oxidoreductase</fullName>
    </recommendedName>
</protein>
<dbReference type="KEGG" id="ebla:JGUZn3_07610"/>
<dbReference type="InterPro" id="IPR038532">
    <property type="entry name" value="NDUFS4-like_sf"/>
</dbReference>
<organism evidence="7 8">
    <name type="scientific">Entomobacter blattae</name>
    <dbReference type="NCBI Taxonomy" id="2762277"/>
    <lineage>
        <taxon>Bacteria</taxon>
        <taxon>Pseudomonadati</taxon>
        <taxon>Pseudomonadota</taxon>
        <taxon>Alphaproteobacteria</taxon>
        <taxon>Acetobacterales</taxon>
        <taxon>Acetobacteraceae</taxon>
        <taxon>Entomobacter</taxon>
    </lineage>
</organism>
<comment type="subcellular location">
    <subcellularLocation>
        <location evidence="1">Membrane</location>
    </subcellularLocation>
</comment>
<dbReference type="EMBL" id="CP060244">
    <property type="protein sequence ID" value="QNT77995.1"/>
    <property type="molecule type" value="Genomic_DNA"/>
</dbReference>
<evidence type="ECO:0000256" key="4">
    <source>
        <dbReference type="ARBA" id="ARBA00022946"/>
    </source>
</evidence>
<dbReference type="Gene3D" id="3.30.160.190">
    <property type="entry name" value="atu1810 like domain"/>
    <property type="match status" value="1"/>
</dbReference>
<evidence type="ECO:0000256" key="2">
    <source>
        <dbReference type="ARBA" id="ARBA00022448"/>
    </source>
</evidence>
<keyword evidence="4" id="KW-0809">Transit peptide</keyword>
<keyword evidence="8" id="KW-1185">Reference proteome</keyword>
<dbReference type="GO" id="GO:0022900">
    <property type="term" value="P:electron transport chain"/>
    <property type="evidence" value="ECO:0007669"/>
    <property type="project" value="InterPro"/>
</dbReference>